<evidence type="ECO:0000256" key="7">
    <source>
        <dbReference type="ARBA" id="ARBA00023157"/>
    </source>
</evidence>
<reference evidence="13" key="1">
    <citation type="submission" date="2021-02" db="EMBL/GenBank/DDBJ databases">
        <authorList>
            <person name="Nowell W R."/>
        </authorList>
    </citation>
    <scope>NUCLEOTIDE SEQUENCE</scope>
</reference>
<dbReference type="PANTHER" id="PTHR11195">
    <property type="entry name" value="DESTABILASE-RELATED"/>
    <property type="match status" value="1"/>
</dbReference>
<keyword evidence="3" id="KW-0929">Antimicrobial</keyword>
<keyword evidence="6" id="KW-0044">Antibiotic</keyword>
<evidence type="ECO:0000313" key="14">
    <source>
        <dbReference type="EMBL" id="CAF3988210.1"/>
    </source>
</evidence>
<dbReference type="PANTHER" id="PTHR11195:SF13">
    <property type="entry name" value="INVERTEBRATE-TYPE LYSOZYME 2-RELATED"/>
    <property type="match status" value="1"/>
</dbReference>
<feature type="disulfide bond" evidence="10">
    <location>
        <begin position="28"/>
        <end position="34"/>
    </location>
</feature>
<keyword evidence="16" id="KW-1185">Reference proteome</keyword>
<feature type="chain" id="PRO_5035603646" description="lysozyme" evidence="11">
    <location>
        <begin position="18"/>
        <end position="135"/>
    </location>
</feature>
<dbReference type="InterPro" id="IPR023346">
    <property type="entry name" value="Lysozyme-like_dom_sf"/>
</dbReference>
<keyword evidence="4" id="KW-0081">Bacteriolytic enzyme</keyword>
<dbReference type="Proteomes" id="UP000677228">
    <property type="component" value="Unassembled WGS sequence"/>
</dbReference>
<keyword evidence="11" id="KW-0732">Signal</keyword>
<evidence type="ECO:0000256" key="4">
    <source>
        <dbReference type="ARBA" id="ARBA00022638"/>
    </source>
</evidence>
<evidence type="ECO:0000313" key="12">
    <source>
        <dbReference type="EMBL" id="CAF1200017.1"/>
    </source>
</evidence>
<feature type="disulfide bond" evidence="10">
    <location>
        <begin position="71"/>
        <end position="77"/>
    </location>
</feature>
<evidence type="ECO:0000313" key="16">
    <source>
        <dbReference type="Proteomes" id="UP000663829"/>
    </source>
</evidence>
<feature type="active site" description="Proton donor" evidence="9">
    <location>
        <position position="31"/>
    </location>
</feature>
<feature type="active site" description="Nucleophile" evidence="9">
    <location>
        <position position="42"/>
    </location>
</feature>
<dbReference type="AlphaFoldDB" id="A0A814Y6V7"/>
<evidence type="ECO:0000313" key="13">
    <source>
        <dbReference type="EMBL" id="CAF1225270.1"/>
    </source>
</evidence>
<dbReference type="EC" id="3.2.1.17" evidence="2"/>
<dbReference type="SUPFAM" id="SSF53955">
    <property type="entry name" value="Lysozyme-like"/>
    <property type="match status" value="1"/>
</dbReference>
<comment type="catalytic activity">
    <reaction evidence="1">
        <text>Hydrolysis of (1-&gt;4)-beta-linkages between N-acetylmuramic acid and N-acetyl-D-glucosamine residues in a peptidoglycan and between N-acetyl-D-glucosamine residues in chitodextrins.</text>
        <dbReference type="EC" id="3.2.1.17"/>
    </reaction>
</comment>
<dbReference type="Pfam" id="PF05497">
    <property type="entry name" value="Destabilase"/>
    <property type="match status" value="1"/>
</dbReference>
<dbReference type="GO" id="GO:0003796">
    <property type="term" value="F:lysozyme activity"/>
    <property type="evidence" value="ECO:0007669"/>
    <property type="project" value="UniProtKB-EC"/>
</dbReference>
<keyword evidence="8" id="KW-0326">Glycosidase</keyword>
<dbReference type="EMBL" id="CAJOBC010009443">
    <property type="protein sequence ID" value="CAF3988210.1"/>
    <property type="molecule type" value="Genomic_DNA"/>
</dbReference>
<dbReference type="Proteomes" id="UP000663829">
    <property type="component" value="Unassembled WGS sequence"/>
</dbReference>
<dbReference type="CDD" id="cd16890">
    <property type="entry name" value="lyz_i"/>
    <property type="match status" value="1"/>
</dbReference>
<evidence type="ECO:0000313" key="15">
    <source>
        <dbReference type="EMBL" id="CAF4010097.1"/>
    </source>
</evidence>
<dbReference type="InterPro" id="IPR008597">
    <property type="entry name" value="Invert_lysozyme"/>
</dbReference>
<evidence type="ECO:0000256" key="3">
    <source>
        <dbReference type="ARBA" id="ARBA00022529"/>
    </source>
</evidence>
<gene>
    <name evidence="13" type="ORF">GPM918_LOCUS24894</name>
    <name evidence="12" type="ORF">OVA965_LOCUS23942</name>
    <name evidence="14" type="ORF">SRO942_LOCUS24895</name>
    <name evidence="15" type="ORF">TMI583_LOCUS24662</name>
</gene>
<evidence type="ECO:0000256" key="5">
    <source>
        <dbReference type="ARBA" id="ARBA00022801"/>
    </source>
</evidence>
<sequence>MNFILVVFLLFVSTCYGAIDNSCLACICQVETRCQQAPPKWDVDDFSAGYYQIKPDYYTDCGKPGNSWLICVNVKSCADTCVRNYMSRYGTYCTGGRTPTCQDYARIHNGGPTGCRNPATLGYWQKVQQCLNANG</sequence>
<proteinExistence type="predicted"/>
<comment type="caution">
    <text evidence="13">The sequence shown here is derived from an EMBL/GenBank/DDBJ whole genome shotgun (WGS) entry which is preliminary data.</text>
</comment>
<organism evidence="13 16">
    <name type="scientific">Didymodactylos carnosus</name>
    <dbReference type="NCBI Taxonomy" id="1234261"/>
    <lineage>
        <taxon>Eukaryota</taxon>
        <taxon>Metazoa</taxon>
        <taxon>Spiralia</taxon>
        <taxon>Gnathifera</taxon>
        <taxon>Rotifera</taxon>
        <taxon>Eurotatoria</taxon>
        <taxon>Bdelloidea</taxon>
        <taxon>Philodinida</taxon>
        <taxon>Philodinidae</taxon>
        <taxon>Didymodactylos</taxon>
    </lineage>
</organism>
<dbReference type="EMBL" id="CAJOBA010035749">
    <property type="protein sequence ID" value="CAF4010097.1"/>
    <property type="molecule type" value="Genomic_DNA"/>
</dbReference>
<dbReference type="OrthoDB" id="6337871at2759"/>
<feature type="signal peptide" evidence="11">
    <location>
        <begin position="1"/>
        <end position="17"/>
    </location>
</feature>
<dbReference type="Gene3D" id="1.10.530.10">
    <property type="match status" value="1"/>
</dbReference>
<dbReference type="PROSITE" id="PS51909">
    <property type="entry name" value="LYSOZYME_I"/>
    <property type="match status" value="1"/>
</dbReference>
<accession>A0A814Y6V7</accession>
<protein>
    <recommendedName>
        <fullName evidence="2">lysozyme</fullName>
        <ecNumber evidence="2">3.2.1.17</ecNumber>
    </recommendedName>
</protein>
<evidence type="ECO:0000256" key="10">
    <source>
        <dbReference type="PIRSR" id="PIRSR608597-3"/>
    </source>
</evidence>
<evidence type="ECO:0000256" key="6">
    <source>
        <dbReference type="ARBA" id="ARBA00023022"/>
    </source>
</evidence>
<evidence type="ECO:0000256" key="2">
    <source>
        <dbReference type="ARBA" id="ARBA00012732"/>
    </source>
</evidence>
<dbReference type="Proteomes" id="UP000681722">
    <property type="component" value="Unassembled WGS sequence"/>
</dbReference>
<dbReference type="GO" id="GO:0031640">
    <property type="term" value="P:killing of cells of another organism"/>
    <property type="evidence" value="ECO:0007669"/>
    <property type="project" value="UniProtKB-KW"/>
</dbReference>
<feature type="disulfide bond" evidence="10">
    <location>
        <begin position="61"/>
        <end position="81"/>
    </location>
</feature>
<dbReference type="Proteomes" id="UP000682733">
    <property type="component" value="Unassembled WGS sequence"/>
</dbReference>
<keyword evidence="5" id="KW-0378">Hydrolase</keyword>
<feature type="disulfide bond" evidence="10">
    <location>
        <begin position="23"/>
        <end position="101"/>
    </location>
</feature>
<dbReference type="EMBL" id="CAJNOQ010009443">
    <property type="protein sequence ID" value="CAF1225270.1"/>
    <property type="molecule type" value="Genomic_DNA"/>
</dbReference>
<evidence type="ECO:0000256" key="1">
    <source>
        <dbReference type="ARBA" id="ARBA00000632"/>
    </source>
</evidence>
<keyword evidence="7 10" id="KW-1015">Disulfide bond</keyword>
<dbReference type="GO" id="GO:0042742">
    <property type="term" value="P:defense response to bacterium"/>
    <property type="evidence" value="ECO:0007669"/>
    <property type="project" value="UniProtKB-KW"/>
</dbReference>
<dbReference type="EMBL" id="CAJNOK010014216">
    <property type="protein sequence ID" value="CAF1200017.1"/>
    <property type="molecule type" value="Genomic_DNA"/>
</dbReference>
<evidence type="ECO:0000256" key="11">
    <source>
        <dbReference type="SAM" id="SignalP"/>
    </source>
</evidence>
<evidence type="ECO:0000256" key="9">
    <source>
        <dbReference type="PIRSR" id="PIRSR608597-1"/>
    </source>
</evidence>
<name>A0A814Y6V7_9BILA</name>
<evidence type="ECO:0000256" key="8">
    <source>
        <dbReference type="ARBA" id="ARBA00023295"/>
    </source>
</evidence>